<reference evidence="1 2" key="1">
    <citation type="journal article" date="2013" name="Biodegradation">
        <title>Quantitative proteomic analysis of ibuprofen-degrading Patulibacter sp. strain I11.</title>
        <authorList>
            <person name="Almeida B."/>
            <person name="Kjeldal H."/>
            <person name="Lolas I."/>
            <person name="Knudsen A.D."/>
            <person name="Carvalho G."/>
            <person name="Nielsen K.L."/>
            <person name="Barreto Crespo M.T."/>
            <person name="Stensballe A."/>
            <person name="Nielsen J.L."/>
        </authorList>
    </citation>
    <scope>NUCLEOTIDE SEQUENCE [LARGE SCALE GENOMIC DNA]</scope>
    <source>
        <strain evidence="1 2">I11</strain>
    </source>
</reference>
<gene>
    <name evidence="1" type="ORF">PAI11_38010</name>
</gene>
<sequence length="480" mass="48733">MLVATVLAPLLAGAPLPADPSTTRIVAPVAGAVRLDDRSRPAAARPLLVRGRSDGRAGGTIDVVCVAGPRTAVLRRAVPLRAGGRIRTAIALSRVPVGGCDLRAVPAGLREATGEQFRGPRLVVVRYEPARPVPAAGDEGGGSDRFRVAGDGVVVREAERGIDVAGGWRGAARIAAVRVDGRPALLPGAVPRLRGRAPRGFAGVDAHAEVAPRSGRVTVTTVSPLARCDGDAALGGCGRLAEAGVRLERTVTVTGATADVRDRWVATDQRPHRVEVSVVHPATMLVAPTWWQPHGGDPGPLPGILPARAGTVVAVGASGAAGLGVAPVPTRLTGRGPATIVDETSIDVPATGGAALHRVLAVAVDRERAASAARVVVDPASAPRIAIDAPADGTVSRASSITVRGRADDPDGVAQVRVAGRVARLGRDGRFAVRVPLHDGANPIAAVATDRRGDTGAAQVSVGRIFVGGRPDPERPGGSA</sequence>
<keyword evidence="2" id="KW-1185">Reference proteome</keyword>
<evidence type="ECO:0000313" key="2">
    <source>
        <dbReference type="Proteomes" id="UP000005143"/>
    </source>
</evidence>
<dbReference type="Proteomes" id="UP000005143">
    <property type="component" value="Unassembled WGS sequence"/>
</dbReference>
<name>H0EAC7_9ACTN</name>
<evidence type="ECO:0000313" key="1">
    <source>
        <dbReference type="EMBL" id="EHN09381.1"/>
    </source>
</evidence>
<organism evidence="1 2">
    <name type="scientific">Patulibacter medicamentivorans</name>
    <dbReference type="NCBI Taxonomy" id="1097667"/>
    <lineage>
        <taxon>Bacteria</taxon>
        <taxon>Bacillati</taxon>
        <taxon>Actinomycetota</taxon>
        <taxon>Thermoleophilia</taxon>
        <taxon>Solirubrobacterales</taxon>
        <taxon>Patulibacteraceae</taxon>
        <taxon>Patulibacter</taxon>
    </lineage>
</organism>
<dbReference type="AlphaFoldDB" id="H0EAC7"/>
<dbReference type="EMBL" id="AGUD01000293">
    <property type="protein sequence ID" value="EHN09381.1"/>
    <property type="molecule type" value="Genomic_DNA"/>
</dbReference>
<proteinExistence type="predicted"/>
<dbReference type="Gene3D" id="2.60.40.10">
    <property type="entry name" value="Immunoglobulins"/>
    <property type="match status" value="1"/>
</dbReference>
<dbReference type="Pfam" id="PF09136">
    <property type="entry name" value="Glucodextran_B"/>
    <property type="match status" value="1"/>
</dbReference>
<accession>H0EAC7</accession>
<dbReference type="RefSeq" id="WP_007578237.1">
    <property type="nucleotide sequence ID" value="NZ_AGUD01000293.1"/>
</dbReference>
<dbReference type="GO" id="GO:0005975">
    <property type="term" value="P:carbohydrate metabolic process"/>
    <property type="evidence" value="ECO:0007669"/>
    <property type="project" value="UniProtKB-ARBA"/>
</dbReference>
<protein>
    <submittedName>
        <fullName evidence="1">Putativeglycinee rich protein</fullName>
    </submittedName>
</protein>
<comment type="caution">
    <text evidence="1">The sequence shown here is derived from an EMBL/GenBank/DDBJ whole genome shotgun (WGS) entry which is preliminary data.</text>
</comment>
<dbReference type="InterPro" id="IPR013783">
    <property type="entry name" value="Ig-like_fold"/>
</dbReference>